<organism evidence="1 2">
    <name type="scientific">Trametes sanguinea</name>
    <dbReference type="NCBI Taxonomy" id="158606"/>
    <lineage>
        <taxon>Eukaryota</taxon>
        <taxon>Fungi</taxon>
        <taxon>Dikarya</taxon>
        <taxon>Basidiomycota</taxon>
        <taxon>Agaricomycotina</taxon>
        <taxon>Agaricomycetes</taxon>
        <taxon>Polyporales</taxon>
        <taxon>Polyporaceae</taxon>
        <taxon>Trametes</taxon>
    </lineage>
</organism>
<sequence length="146" mass="15299">MFSFLALILFALLGRSVHAGPLTSIAHDTSLSLPVSELNVADVHVVTTSTRGGLSPDATASVDPGSQIAICGQVNCQECSILNLGDSPVDECTSVGQFVSTAFIDPTPPTFNLSIATQFCGQEVLIPERNVCFNVNGAFFAFVIHA</sequence>
<keyword evidence="2" id="KW-1185">Reference proteome</keyword>
<evidence type="ECO:0000313" key="2">
    <source>
        <dbReference type="Proteomes" id="UP001144978"/>
    </source>
</evidence>
<reference evidence="1" key="1">
    <citation type="submission" date="2022-08" db="EMBL/GenBank/DDBJ databases">
        <title>Genome Sequence of Pycnoporus sanguineus.</title>
        <authorList>
            <person name="Buettner E."/>
        </authorList>
    </citation>
    <scope>NUCLEOTIDE SEQUENCE</scope>
    <source>
        <strain evidence="1">CG-C14</strain>
    </source>
</reference>
<name>A0ACC1PIK2_9APHY</name>
<accession>A0ACC1PIK2</accession>
<comment type="caution">
    <text evidence="1">The sequence shown here is derived from an EMBL/GenBank/DDBJ whole genome shotgun (WGS) entry which is preliminary data.</text>
</comment>
<dbReference type="Proteomes" id="UP001144978">
    <property type="component" value="Unassembled WGS sequence"/>
</dbReference>
<proteinExistence type="predicted"/>
<dbReference type="EMBL" id="JANSHE010002488">
    <property type="protein sequence ID" value="KAJ2991522.1"/>
    <property type="molecule type" value="Genomic_DNA"/>
</dbReference>
<gene>
    <name evidence="1" type="ORF">NUW54_g8171</name>
</gene>
<protein>
    <submittedName>
        <fullName evidence="1">Uncharacterized protein</fullName>
    </submittedName>
</protein>
<evidence type="ECO:0000313" key="1">
    <source>
        <dbReference type="EMBL" id="KAJ2991522.1"/>
    </source>
</evidence>